<dbReference type="InterPro" id="IPR040663">
    <property type="entry name" value="DNA_pol_D_N"/>
</dbReference>
<dbReference type="GO" id="GO:0043625">
    <property type="term" value="C:delta DNA polymerase complex"/>
    <property type="evidence" value="ECO:0007669"/>
    <property type="project" value="TreeGrafter"/>
</dbReference>
<dbReference type="CDD" id="cd07387">
    <property type="entry name" value="MPP_PolD2_C"/>
    <property type="match status" value="1"/>
</dbReference>
<keyword evidence="5" id="KW-0548">Nucleotidyltransferase</keyword>
<evidence type="ECO:0000256" key="7">
    <source>
        <dbReference type="ARBA" id="ARBA00022932"/>
    </source>
</evidence>
<feature type="domain" description="DNA polymerase delta subunit OB-fold" evidence="12">
    <location>
        <begin position="51"/>
        <end position="187"/>
    </location>
</feature>
<feature type="domain" description="DNA polymerase alpha/delta/epsilon subunit B" evidence="11">
    <location>
        <begin position="227"/>
        <end position="445"/>
    </location>
</feature>
<organism evidence="13 14">
    <name type="scientific">Morchella conica CCBAS932</name>
    <dbReference type="NCBI Taxonomy" id="1392247"/>
    <lineage>
        <taxon>Eukaryota</taxon>
        <taxon>Fungi</taxon>
        <taxon>Dikarya</taxon>
        <taxon>Ascomycota</taxon>
        <taxon>Pezizomycotina</taxon>
        <taxon>Pezizomycetes</taxon>
        <taxon>Pezizales</taxon>
        <taxon>Morchellaceae</taxon>
        <taxon>Morchella</taxon>
    </lineage>
</organism>
<evidence type="ECO:0000313" key="14">
    <source>
        <dbReference type="Proteomes" id="UP000277580"/>
    </source>
</evidence>
<reference evidence="13 14" key="1">
    <citation type="journal article" date="2018" name="Nat. Ecol. Evol.">
        <title>Pezizomycetes genomes reveal the molecular basis of ectomycorrhizal truffle lifestyle.</title>
        <authorList>
            <person name="Murat C."/>
            <person name="Payen T."/>
            <person name="Noel B."/>
            <person name="Kuo A."/>
            <person name="Morin E."/>
            <person name="Chen J."/>
            <person name="Kohler A."/>
            <person name="Krizsan K."/>
            <person name="Balestrini R."/>
            <person name="Da Silva C."/>
            <person name="Montanini B."/>
            <person name="Hainaut M."/>
            <person name="Levati E."/>
            <person name="Barry K.W."/>
            <person name="Belfiori B."/>
            <person name="Cichocki N."/>
            <person name="Clum A."/>
            <person name="Dockter R.B."/>
            <person name="Fauchery L."/>
            <person name="Guy J."/>
            <person name="Iotti M."/>
            <person name="Le Tacon F."/>
            <person name="Lindquist E.A."/>
            <person name="Lipzen A."/>
            <person name="Malagnac F."/>
            <person name="Mello A."/>
            <person name="Molinier V."/>
            <person name="Miyauchi S."/>
            <person name="Poulain J."/>
            <person name="Riccioni C."/>
            <person name="Rubini A."/>
            <person name="Sitrit Y."/>
            <person name="Splivallo R."/>
            <person name="Traeger S."/>
            <person name="Wang M."/>
            <person name="Zifcakova L."/>
            <person name="Wipf D."/>
            <person name="Zambonelli A."/>
            <person name="Paolocci F."/>
            <person name="Nowrousian M."/>
            <person name="Ottonello S."/>
            <person name="Baldrian P."/>
            <person name="Spatafora J.W."/>
            <person name="Henrissat B."/>
            <person name="Nagy L.G."/>
            <person name="Aury J.M."/>
            <person name="Wincker P."/>
            <person name="Grigoriev I.V."/>
            <person name="Bonfante P."/>
            <person name="Martin F.M."/>
        </authorList>
    </citation>
    <scope>NUCLEOTIDE SEQUENCE [LARGE SCALE GENOMIC DNA]</scope>
    <source>
        <strain evidence="13 14">CCBAS932</strain>
    </source>
</reference>
<dbReference type="Proteomes" id="UP000277580">
    <property type="component" value="Unassembled WGS sequence"/>
</dbReference>
<name>A0A3N4KIT0_9PEZI</name>
<dbReference type="InterPro" id="IPR024826">
    <property type="entry name" value="DNA_pol_delta/II_ssu"/>
</dbReference>
<feature type="region of interest" description="Disordered" evidence="10">
    <location>
        <begin position="193"/>
        <end position="223"/>
    </location>
</feature>
<evidence type="ECO:0000256" key="3">
    <source>
        <dbReference type="ARBA" id="ARBA00012417"/>
    </source>
</evidence>
<dbReference type="GO" id="GO:0003887">
    <property type="term" value="F:DNA-directed DNA polymerase activity"/>
    <property type="evidence" value="ECO:0007669"/>
    <property type="project" value="UniProtKB-KW"/>
</dbReference>
<dbReference type="EC" id="2.7.7.7" evidence="3"/>
<dbReference type="Pfam" id="PF18018">
    <property type="entry name" value="DNA_pol_D_N"/>
    <property type="match status" value="1"/>
</dbReference>
<comment type="subcellular location">
    <subcellularLocation>
        <location evidence="1">Nucleus</location>
    </subcellularLocation>
</comment>
<dbReference type="GO" id="GO:0006281">
    <property type="term" value="P:DNA repair"/>
    <property type="evidence" value="ECO:0007669"/>
    <property type="project" value="UniProtKB-ARBA"/>
</dbReference>
<feature type="region of interest" description="Disordered" evidence="10">
    <location>
        <begin position="21"/>
        <end position="40"/>
    </location>
</feature>
<dbReference type="FunFam" id="2.40.50.430:FF:000002">
    <property type="entry name" value="DNA polymerase delta subunit"/>
    <property type="match status" value="1"/>
</dbReference>
<gene>
    <name evidence="13" type="ORF">P167DRAFT_525800</name>
</gene>
<evidence type="ECO:0000256" key="2">
    <source>
        <dbReference type="ARBA" id="ARBA00006035"/>
    </source>
</evidence>
<keyword evidence="4" id="KW-0808">Transferase</keyword>
<evidence type="ECO:0000256" key="1">
    <source>
        <dbReference type="ARBA" id="ARBA00004123"/>
    </source>
</evidence>
<sequence>MASSSGPSEGAIDALMRAPDSEREYTTPHRLQSTHTPNPRFTISTRTYQQQFSTMYFLRLASLKPHVDALAHSAWGDTTIAGEAVQHCDRVLDVRQGELCWVSGTVYMDMGLKPNILDDITKDHWIAAPPPRAKYTTPGADRIMLEDESGRLSLVGGVLGTMHLVTGCVVAVMGSETGDGDFEVLDVIIPDLPPQGPVAEKEEEEEGKGKSKGKGKEEGKGKGKGKVVLCSGLSFRGGLRESFTTDLLSEYLLGELGTPTEQAHTATIIRLILAGNSLGAPLSVPVPAGEEKAKKYGYDASAYNASPALALDSFLAQLLPSLHVTVMPGETDPANVSMPQQPLHPAIFGEAKAYGGSTFERATNPWTAEVGGVGLLGTSGQPLDDVYKYVEGEDRLAMAERLLRWRVVAPTAPDTLWSYPFNDQDQFVIEECPHVFFVGNQDKFETSLVEGAEGQRCRVVLVPRFSETGEVVVVDLETLEVEVVKFQLRELVS</sequence>
<dbReference type="PANTHER" id="PTHR10416">
    <property type="entry name" value="DNA POLYMERASE DELTA SUBUNIT 2"/>
    <property type="match status" value="1"/>
</dbReference>
<keyword evidence="8" id="KW-0539">Nucleus</keyword>
<dbReference type="Gene3D" id="3.60.21.50">
    <property type="match status" value="1"/>
</dbReference>
<comment type="similarity">
    <text evidence="2">Belongs to the DNA polymerase delta/II small subunit family.</text>
</comment>
<evidence type="ECO:0000256" key="4">
    <source>
        <dbReference type="ARBA" id="ARBA00022679"/>
    </source>
</evidence>
<dbReference type="AlphaFoldDB" id="A0A3N4KIT0"/>
<protein>
    <recommendedName>
        <fullName evidence="3">DNA-directed DNA polymerase</fullName>
        <ecNumber evidence="3">2.7.7.7</ecNumber>
    </recommendedName>
</protein>
<evidence type="ECO:0000256" key="10">
    <source>
        <dbReference type="SAM" id="MobiDB-lite"/>
    </source>
</evidence>
<comment type="catalytic activity">
    <reaction evidence="9">
        <text>DNA(n) + a 2'-deoxyribonucleoside 5'-triphosphate = DNA(n+1) + diphosphate</text>
        <dbReference type="Rhea" id="RHEA:22508"/>
        <dbReference type="Rhea" id="RHEA-COMP:17339"/>
        <dbReference type="Rhea" id="RHEA-COMP:17340"/>
        <dbReference type="ChEBI" id="CHEBI:33019"/>
        <dbReference type="ChEBI" id="CHEBI:61560"/>
        <dbReference type="ChEBI" id="CHEBI:173112"/>
        <dbReference type="EC" id="2.7.7.7"/>
    </reaction>
</comment>
<accession>A0A3N4KIT0</accession>
<evidence type="ECO:0000256" key="9">
    <source>
        <dbReference type="ARBA" id="ARBA00049244"/>
    </source>
</evidence>
<dbReference type="InParanoid" id="A0A3N4KIT0"/>
<keyword evidence="14" id="KW-1185">Reference proteome</keyword>
<evidence type="ECO:0000259" key="11">
    <source>
        <dbReference type="Pfam" id="PF04042"/>
    </source>
</evidence>
<evidence type="ECO:0000313" key="13">
    <source>
        <dbReference type="EMBL" id="RPB10420.1"/>
    </source>
</evidence>
<dbReference type="InterPro" id="IPR041863">
    <property type="entry name" value="PolD2_C"/>
</dbReference>
<dbReference type="FunCoup" id="A0A3N4KIT0">
    <property type="interactions" value="867"/>
</dbReference>
<evidence type="ECO:0000256" key="5">
    <source>
        <dbReference type="ARBA" id="ARBA00022695"/>
    </source>
</evidence>
<dbReference type="STRING" id="1392247.A0A3N4KIT0"/>
<feature type="compositionally biased region" description="Polar residues" evidence="10">
    <location>
        <begin position="29"/>
        <end position="40"/>
    </location>
</feature>
<dbReference type="EMBL" id="ML119143">
    <property type="protein sequence ID" value="RPB10420.1"/>
    <property type="molecule type" value="Genomic_DNA"/>
</dbReference>
<dbReference type="OrthoDB" id="3763at2759"/>
<dbReference type="GO" id="GO:0006273">
    <property type="term" value="P:lagging strand elongation"/>
    <property type="evidence" value="ECO:0007669"/>
    <property type="project" value="UniProtKB-ARBA"/>
</dbReference>
<dbReference type="InterPro" id="IPR007185">
    <property type="entry name" value="DNA_pol_a/d/e_bsu"/>
</dbReference>
<dbReference type="Gene3D" id="2.40.50.430">
    <property type="match status" value="1"/>
</dbReference>
<dbReference type="Pfam" id="PF04042">
    <property type="entry name" value="DNA_pol_E_B"/>
    <property type="match status" value="1"/>
</dbReference>
<keyword evidence="6" id="KW-0235">DNA replication</keyword>
<evidence type="ECO:0000256" key="8">
    <source>
        <dbReference type="ARBA" id="ARBA00023242"/>
    </source>
</evidence>
<evidence type="ECO:0000259" key="12">
    <source>
        <dbReference type="Pfam" id="PF18018"/>
    </source>
</evidence>
<keyword evidence="7" id="KW-0239">DNA-directed DNA polymerase</keyword>
<dbReference type="PANTHER" id="PTHR10416:SF0">
    <property type="entry name" value="DNA POLYMERASE DELTA SUBUNIT 2"/>
    <property type="match status" value="1"/>
</dbReference>
<dbReference type="GO" id="GO:0003677">
    <property type="term" value="F:DNA binding"/>
    <property type="evidence" value="ECO:0007669"/>
    <property type="project" value="InterPro"/>
</dbReference>
<evidence type="ECO:0000256" key="6">
    <source>
        <dbReference type="ARBA" id="ARBA00022705"/>
    </source>
</evidence>
<proteinExistence type="inferred from homology"/>